<dbReference type="Gene3D" id="3.30.470.20">
    <property type="entry name" value="ATP-grasp fold, B domain"/>
    <property type="match status" value="1"/>
</dbReference>
<evidence type="ECO:0000313" key="2">
    <source>
        <dbReference type="EMBL" id="ALS97661.1"/>
    </source>
</evidence>
<dbReference type="RefSeq" id="WP_062477209.1">
    <property type="nucleotide sequence ID" value="NZ_CP013650.1"/>
</dbReference>
<feature type="domain" description="Alpha-L-glutamate ligase-related protein ATP-grasp" evidence="1">
    <location>
        <begin position="77"/>
        <end position="350"/>
    </location>
</feature>
<reference evidence="2 3" key="1">
    <citation type="submission" date="2015-12" db="EMBL/GenBank/DDBJ databases">
        <title>Complete genome of Lacimicrobium alkaliphilum KCTC 32984.</title>
        <authorList>
            <person name="Kim S.-G."/>
            <person name="Lee Y.-J."/>
        </authorList>
    </citation>
    <scope>NUCLEOTIDE SEQUENCE [LARGE SCALE GENOMIC DNA]</scope>
    <source>
        <strain evidence="2 3">YelD216</strain>
    </source>
</reference>
<dbReference type="Proteomes" id="UP000068447">
    <property type="component" value="Chromosome"/>
</dbReference>
<proteinExistence type="predicted"/>
<evidence type="ECO:0000313" key="3">
    <source>
        <dbReference type="Proteomes" id="UP000068447"/>
    </source>
</evidence>
<gene>
    <name evidence="2" type="ORF">AT746_04830</name>
</gene>
<dbReference type="OrthoDB" id="6378561at2"/>
<keyword evidence="3" id="KW-1185">Reference proteome</keyword>
<protein>
    <recommendedName>
        <fullName evidence="1">Alpha-L-glutamate ligase-related protein ATP-grasp domain-containing protein</fullName>
    </recommendedName>
</protein>
<evidence type="ECO:0000259" key="1">
    <source>
        <dbReference type="Pfam" id="PF14397"/>
    </source>
</evidence>
<dbReference type="EMBL" id="CP013650">
    <property type="protein sequence ID" value="ALS97661.1"/>
    <property type="molecule type" value="Genomic_DNA"/>
</dbReference>
<dbReference type="SUPFAM" id="SSF56059">
    <property type="entry name" value="Glutathione synthetase ATP-binding domain-like"/>
    <property type="match status" value="1"/>
</dbReference>
<organism evidence="2 3">
    <name type="scientific">Lacimicrobium alkaliphilum</name>
    <dbReference type="NCBI Taxonomy" id="1526571"/>
    <lineage>
        <taxon>Bacteria</taxon>
        <taxon>Pseudomonadati</taxon>
        <taxon>Pseudomonadota</taxon>
        <taxon>Gammaproteobacteria</taxon>
        <taxon>Alteromonadales</taxon>
        <taxon>Alteromonadaceae</taxon>
        <taxon>Lacimicrobium</taxon>
    </lineage>
</organism>
<dbReference type="Pfam" id="PF14397">
    <property type="entry name" value="ATPgrasp_ST"/>
    <property type="match status" value="1"/>
</dbReference>
<dbReference type="AlphaFoldDB" id="A0A0U2PEL3"/>
<dbReference type="InterPro" id="IPR039523">
    <property type="entry name" value="RimK-rel_E_lig_ATP-grasp"/>
</dbReference>
<dbReference type="KEGG" id="lal:AT746_04830"/>
<sequence length="364" mass="40439">MSSLFSRLRALFYMLNKEAQLAGISKTSMYRQTLQFCLKTGLGPRYFVVAGMARQGFEEQDKWQHISAKDYYAALKVLNPPQYRKLTQSKLSEKALYKLMHIPTPELFGYFHPYKGFDNTGQPLTDAAQLETLMSAHTDSTLCIKPIEGWGGAGVMAGRILLDDNEQQPVFQPLHSKQQMNARELINSCKGKAANAEFVLEAYIQQSEQFMAMNPDSVNTLRIWVLESSPGQAQVIGAYLRVGRAGSAIDNASAGGIMCPVRLVDGKVEPGLTKYTPHRDDITQHPDHNAQLAGMTLEHWQEIKSFACKVLLRLPYTRFAGLDVTMTAQGPVLVETNVAPDKDGAAHANIPSIRLREAAEKSYV</sequence>
<accession>A0A0U2PEL3</accession>
<name>A0A0U2PEL3_9ALTE</name>
<dbReference type="STRING" id="1526571.AT746_04830"/>